<evidence type="ECO:0000256" key="2">
    <source>
        <dbReference type="ARBA" id="ARBA00012652"/>
    </source>
</evidence>
<feature type="domain" description="Alpha-L-rhamnosidase concanavalin-like" evidence="4">
    <location>
        <begin position="225"/>
        <end position="308"/>
    </location>
</feature>
<dbReference type="Pfam" id="PF17389">
    <property type="entry name" value="Bac_rhamnosid6H"/>
    <property type="match status" value="1"/>
</dbReference>
<dbReference type="InterPro" id="IPR012341">
    <property type="entry name" value="6hp_glycosidase-like_sf"/>
</dbReference>
<dbReference type="InterPro" id="IPR035398">
    <property type="entry name" value="Bac_rhamnosid_C"/>
</dbReference>
<evidence type="ECO:0000259" key="4">
    <source>
        <dbReference type="Pfam" id="PF05592"/>
    </source>
</evidence>
<accession>A0A6A9V031</accession>
<dbReference type="GO" id="GO:0030596">
    <property type="term" value="F:alpha-L-rhamnosidase activity"/>
    <property type="evidence" value="ECO:0007669"/>
    <property type="project" value="UniProtKB-EC"/>
</dbReference>
<reference evidence="8 9" key="1">
    <citation type="submission" date="2019-12" db="EMBL/GenBank/DDBJ databases">
        <title>Auraticoccus cholistani sp. nov., an actinomycete isolated from soil of Cholistan desert.</title>
        <authorList>
            <person name="Cheema M.T."/>
        </authorList>
    </citation>
    <scope>NUCLEOTIDE SEQUENCE [LARGE SCALE GENOMIC DNA]</scope>
    <source>
        <strain evidence="8 9">F435</strain>
    </source>
</reference>
<dbReference type="AlphaFoldDB" id="A0A6A9V031"/>
<name>A0A6A9V031_9ACTN</name>
<dbReference type="Gene3D" id="2.60.420.10">
    <property type="entry name" value="Maltose phosphorylase, domain 3"/>
    <property type="match status" value="1"/>
</dbReference>
<feature type="domain" description="Alpha-L-rhamnosidase C-terminal" evidence="7">
    <location>
        <begin position="687"/>
        <end position="748"/>
    </location>
</feature>
<feature type="domain" description="Bacterial alpha-L-rhamnosidase N-terminal" evidence="5">
    <location>
        <begin position="45"/>
        <end position="214"/>
    </location>
</feature>
<dbReference type="PANTHER" id="PTHR33307:SF11">
    <property type="entry name" value="ALPHA-L-RHAMNOSIDASE"/>
    <property type="match status" value="1"/>
</dbReference>
<dbReference type="RefSeq" id="WP_156607324.1">
    <property type="nucleotide sequence ID" value="NZ_WPCU01000003.1"/>
</dbReference>
<dbReference type="EC" id="3.2.1.40" evidence="2"/>
<organism evidence="8 9">
    <name type="scientific">Auraticoccus cholistanensis</name>
    <dbReference type="NCBI Taxonomy" id="2656650"/>
    <lineage>
        <taxon>Bacteria</taxon>
        <taxon>Bacillati</taxon>
        <taxon>Actinomycetota</taxon>
        <taxon>Actinomycetes</taxon>
        <taxon>Propionibacteriales</taxon>
        <taxon>Propionibacteriaceae</taxon>
        <taxon>Auraticoccus</taxon>
    </lineage>
</organism>
<evidence type="ECO:0000256" key="1">
    <source>
        <dbReference type="ARBA" id="ARBA00001445"/>
    </source>
</evidence>
<dbReference type="InterPro" id="IPR035396">
    <property type="entry name" value="Bac_rhamnosid6H"/>
</dbReference>
<protein>
    <recommendedName>
        <fullName evidence="2">alpha-L-rhamnosidase</fullName>
        <ecNumber evidence="2">3.2.1.40</ecNumber>
    </recommendedName>
</protein>
<dbReference type="GO" id="GO:0005975">
    <property type="term" value="P:carbohydrate metabolic process"/>
    <property type="evidence" value="ECO:0007669"/>
    <property type="project" value="InterPro"/>
</dbReference>
<evidence type="ECO:0000259" key="5">
    <source>
        <dbReference type="Pfam" id="PF08531"/>
    </source>
</evidence>
<dbReference type="EMBL" id="WPCU01000003">
    <property type="protein sequence ID" value="MVA74710.1"/>
    <property type="molecule type" value="Genomic_DNA"/>
</dbReference>
<evidence type="ECO:0000313" key="8">
    <source>
        <dbReference type="EMBL" id="MVA74710.1"/>
    </source>
</evidence>
<sequence>MDEPRTGEPVEQASWITHPDWVVPADDLTAPPVLQRSFVVGEGLAHAEVDVMALGVWVLHVNGRPVDDALLRPGMSEFARRVEVVTLDLTDQLEVGRNVLTLELGEGTACVRAVEGRYTKYVRTRWAPMARVGLRLRDRDGSSQRIDSDERWEALLGPTRLAHWYGGEEYDARLEPAGWRSRDAVAGAVPAVVVPVQDGPVPWRRSAPPVRVVERLGPLPLTPLAPGVLAADAGRNLAGRQVLQLGPGTPAGVRIETWPAEYLDEQGRVDQSTTGSPIVDGYTTAGGPARWAPQFGYHGFRHLELRVSDAATGEPVEGAERWLGCAVERLMTDDTPVGTFECSDPALTGVHRLVEHAVQSNLYSVPTDCPHREKLGWLEQAHLVFRPVARMFDVEHHWAELVTHMADAQTATGLVPDTAPELVVFDFDPTEREWPFNPLGFRDDVNWGGAVLHVPLQLHRSYATLAPLREAWPVARRYLQYLADTADGALLATGLGDWITEDVSTPASLVAGYGHARLLDAAVEAATLLGEEQAAAGYAAQAREVRQLLHAAHVRPPDHTGGPRFGSGSQASTALLLHAGVLSPEERRAAVADLLAVVEAGDRAVTVGEIGLPALVDVLLELEQDELLHEMLLNPRHPSYRTMLDTGLTALAESWRGASTRMSANHFMLGYVDAWLTEGVGGLSQAEGSVGWARAVVRPRPVADVTSATTRYDSPRGRYAVAWRLTGGRLEAEVRVPDGGAATVQAPPGYALVPGEPGDLGPGEHRIAFTPTERTPA</sequence>
<proteinExistence type="predicted"/>
<dbReference type="InterPro" id="IPR016007">
    <property type="entry name" value="Alpha_rhamnosid"/>
</dbReference>
<evidence type="ECO:0000313" key="9">
    <source>
        <dbReference type="Proteomes" id="UP000435304"/>
    </source>
</evidence>
<dbReference type="Gene3D" id="2.60.120.260">
    <property type="entry name" value="Galactose-binding domain-like"/>
    <property type="match status" value="2"/>
</dbReference>
<dbReference type="Gene3D" id="1.50.10.10">
    <property type="match status" value="1"/>
</dbReference>
<dbReference type="SUPFAM" id="SSF48208">
    <property type="entry name" value="Six-hairpin glycosidases"/>
    <property type="match status" value="1"/>
</dbReference>
<dbReference type="Pfam" id="PF05592">
    <property type="entry name" value="Bac_rhamnosid"/>
    <property type="match status" value="1"/>
</dbReference>
<dbReference type="PANTHER" id="PTHR33307">
    <property type="entry name" value="ALPHA-RHAMNOSIDASE (EUROFUNG)"/>
    <property type="match status" value="1"/>
</dbReference>
<comment type="catalytic activity">
    <reaction evidence="1">
        <text>Hydrolysis of terminal non-reducing alpha-L-rhamnose residues in alpha-L-rhamnosides.</text>
        <dbReference type="EC" id="3.2.1.40"/>
    </reaction>
</comment>
<evidence type="ECO:0000259" key="7">
    <source>
        <dbReference type="Pfam" id="PF17390"/>
    </source>
</evidence>
<comment type="caution">
    <text evidence="8">The sequence shown here is derived from an EMBL/GenBank/DDBJ whole genome shotgun (WGS) entry which is preliminary data.</text>
</comment>
<dbReference type="InterPro" id="IPR008902">
    <property type="entry name" value="Rhamnosid_concanavalin"/>
</dbReference>
<dbReference type="Proteomes" id="UP000435304">
    <property type="component" value="Unassembled WGS sequence"/>
</dbReference>
<evidence type="ECO:0000256" key="3">
    <source>
        <dbReference type="ARBA" id="ARBA00022801"/>
    </source>
</evidence>
<keyword evidence="3" id="KW-0378">Hydrolase</keyword>
<gene>
    <name evidence="8" type="ORF">GC722_01475</name>
</gene>
<keyword evidence="9" id="KW-1185">Reference proteome</keyword>
<feature type="domain" description="Alpha-L-rhamnosidase six-hairpin glycosidase" evidence="6">
    <location>
        <begin position="337"/>
        <end position="679"/>
    </location>
</feature>
<evidence type="ECO:0000259" key="6">
    <source>
        <dbReference type="Pfam" id="PF17389"/>
    </source>
</evidence>
<dbReference type="InterPro" id="IPR013737">
    <property type="entry name" value="Bac_rhamnosid_N"/>
</dbReference>
<dbReference type="InterPro" id="IPR008928">
    <property type="entry name" value="6-hairpin_glycosidase_sf"/>
</dbReference>
<dbReference type="Pfam" id="PF17390">
    <property type="entry name" value="Bac_rhamnosid_C"/>
    <property type="match status" value="1"/>
</dbReference>
<dbReference type="Pfam" id="PF08531">
    <property type="entry name" value="Bac_rhamnosid_N"/>
    <property type="match status" value="1"/>
</dbReference>